<evidence type="ECO:0000313" key="2">
    <source>
        <dbReference type="EMBL" id="PTB58989.1"/>
    </source>
</evidence>
<keyword evidence="3" id="KW-1185">Reference proteome</keyword>
<accession>A0A2T4APJ3</accession>
<evidence type="ECO:0000256" key="1">
    <source>
        <dbReference type="SAM" id="MobiDB-lite"/>
    </source>
</evidence>
<feature type="compositionally biased region" description="Polar residues" evidence="1">
    <location>
        <begin position="64"/>
        <end position="82"/>
    </location>
</feature>
<reference evidence="2 3" key="1">
    <citation type="submission" date="2016-07" db="EMBL/GenBank/DDBJ databases">
        <title>Multiple horizontal gene transfer events from other fungi enriched the ability of initially mycotrophic Trichoderma (Ascomycota) to feed on dead plant biomass.</title>
        <authorList>
            <consortium name="DOE Joint Genome Institute"/>
            <person name="Aerts A."/>
            <person name="Atanasova L."/>
            <person name="Chenthamara K."/>
            <person name="Zhang J."/>
            <person name="Grujic M."/>
            <person name="Henrissat B."/>
            <person name="Kuo A."/>
            <person name="Salamov A."/>
            <person name="Lipzen A."/>
            <person name="Labutti K."/>
            <person name="Barry K."/>
            <person name="Miao Y."/>
            <person name="Rahimi M.J."/>
            <person name="Shen Q."/>
            <person name="Grigoriev I.V."/>
            <person name="Kubicek C.P."/>
            <person name="Druzhinina I.S."/>
        </authorList>
    </citation>
    <scope>NUCLEOTIDE SEQUENCE [LARGE SCALE GENOMIC DNA]</scope>
    <source>
        <strain evidence="2 3">CBS 226.95</strain>
    </source>
</reference>
<dbReference type="Proteomes" id="UP000241690">
    <property type="component" value="Unassembled WGS sequence"/>
</dbReference>
<protein>
    <submittedName>
        <fullName evidence="2">Uncharacterized protein</fullName>
    </submittedName>
</protein>
<evidence type="ECO:0000313" key="3">
    <source>
        <dbReference type="Proteomes" id="UP000241690"/>
    </source>
</evidence>
<organism evidence="2 3">
    <name type="scientific">Trichoderma harzianum CBS 226.95</name>
    <dbReference type="NCBI Taxonomy" id="983964"/>
    <lineage>
        <taxon>Eukaryota</taxon>
        <taxon>Fungi</taxon>
        <taxon>Dikarya</taxon>
        <taxon>Ascomycota</taxon>
        <taxon>Pezizomycotina</taxon>
        <taxon>Sordariomycetes</taxon>
        <taxon>Hypocreomycetidae</taxon>
        <taxon>Hypocreales</taxon>
        <taxon>Hypocreaceae</taxon>
        <taxon>Trichoderma</taxon>
    </lineage>
</organism>
<dbReference type="RefSeq" id="XP_024778666.1">
    <property type="nucleotide sequence ID" value="XM_024914099.1"/>
</dbReference>
<dbReference type="AlphaFoldDB" id="A0A2T4APJ3"/>
<name>A0A2T4APJ3_TRIHA</name>
<proteinExistence type="predicted"/>
<sequence length="150" mass="16760">MLTCWYRQLHRVLTTQRKNVNGSKQSKLSTAQAWVKINLVLLLACCLSPCGSGRAGQWGAHQFNQSSPEAQSSVPHNWSQTPREGHRPRARPGFACPSGSQRTSRTSTLHIRSIYSTCIYGALLLCSVPRPDPLYRLPDAASYILLRKVR</sequence>
<dbReference type="GeneID" id="36622664"/>
<feature type="region of interest" description="Disordered" evidence="1">
    <location>
        <begin position="64"/>
        <end position="103"/>
    </location>
</feature>
<dbReference type="EMBL" id="KZ679676">
    <property type="protein sequence ID" value="PTB58989.1"/>
    <property type="molecule type" value="Genomic_DNA"/>
</dbReference>
<gene>
    <name evidence="2" type="ORF">M431DRAFT_292594</name>
</gene>